<proteinExistence type="predicted"/>
<dbReference type="EMBL" id="CYYK01000006">
    <property type="protein sequence ID" value="CUO28356.1"/>
    <property type="molecule type" value="Genomic_DNA"/>
</dbReference>
<comment type="caution">
    <text evidence="2">The sequence shown here is derived from an EMBL/GenBank/DDBJ whole genome shotgun (WGS) entry which is preliminary data.</text>
</comment>
<protein>
    <recommendedName>
        <fullName evidence="4">DUF4625 domain-containing protein</fullName>
    </recommendedName>
</protein>
<feature type="signal peptide" evidence="1">
    <location>
        <begin position="1"/>
        <end position="37"/>
    </location>
</feature>
<name>A0A8D9P2A0_PARDI</name>
<dbReference type="InterPro" id="IPR027829">
    <property type="entry name" value="DUF4625"/>
</dbReference>
<reference evidence="2 3" key="1">
    <citation type="submission" date="2015-09" db="EMBL/GenBank/DDBJ databases">
        <authorList>
            <consortium name="Pathogen Informatics"/>
        </authorList>
    </citation>
    <scope>NUCLEOTIDE SEQUENCE [LARGE SCALE GENOMIC DNA]</scope>
    <source>
        <strain evidence="2 3">2789STDY5608822</strain>
    </source>
</reference>
<dbReference type="RefSeq" id="WP_009274862.1">
    <property type="nucleotide sequence ID" value="NZ_CAXSSW010000004.1"/>
</dbReference>
<dbReference type="Proteomes" id="UP000095455">
    <property type="component" value="Unassembled WGS sequence"/>
</dbReference>
<dbReference type="AlphaFoldDB" id="A0A8D9P2A0"/>
<sequence length="386" mass="43122">MRVHPSAFPLKTKKIMKKSLFMAAVLLLSLCMFTFSACDDNEEDKNVGKPVVALNEVGEENSKTAIAGSDLHLEGEITAENRIKRIDIEIHQEEGGEFRIEKSFTEGKYIGVKNTTFHEHIDIPAEAPAGAYHLHFTVTDQLGQTEMAQSELAVKAAAAHITVEDLKFGASHDFSENKISYVGTKPMVSAHIKAENGIEKIAVFIHNEEGTRAFELDTTYTFNGEKEWGTEGQHKHIVIPDDAPAGDYHMHFNVYDKNGEVSENPLEGVQFKKSNVELQGVEIGTGRSATASDILTKFTVKAQDDLYSIRLRIYKESAPSEYFFNSTLADEFSKGGLKEYTFNKKLETKDDKGRYATAGEYILELRVEYAQGANKIFKEEFTLAEK</sequence>
<feature type="chain" id="PRO_5034136073" description="DUF4625 domain-containing protein" evidence="1">
    <location>
        <begin position="38"/>
        <end position="386"/>
    </location>
</feature>
<evidence type="ECO:0000256" key="1">
    <source>
        <dbReference type="SAM" id="SignalP"/>
    </source>
</evidence>
<evidence type="ECO:0008006" key="4">
    <source>
        <dbReference type="Google" id="ProtNLM"/>
    </source>
</evidence>
<accession>A0A8D9P2A0</accession>
<gene>
    <name evidence="2" type="ORF">ERS852380_01943</name>
</gene>
<dbReference type="Pfam" id="PF15418">
    <property type="entry name" value="DUF4625"/>
    <property type="match status" value="2"/>
</dbReference>
<evidence type="ECO:0000313" key="3">
    <source>
        <dbReference type="Proteomes" id="UP000095455"/>
    </source>
</evidence>
<evidence type="ECO:0000313" key="2">
    <source>
        <dbReference type="EMBL" id="CUO28356.1"/>
    </source>
</evidence>
<keyword evidence="1" id="KW-0732">Signal</keyword>
<organism evidence="2 3">
    <name type="scientific">Parabacteroides distasonis</name>
    <dbReference type="NCBI Taxonomy" id="823"/>
    <lineage>
        <taxon>Bacteria</taxon>
        <taxon>Pseudomonadati</taxon>
        <taxon>Bacteroidota</taxon>
        <taxon>Bacteroidia</taxon>
        <taxon>Bacteroidales</taxon>
        <taxon>Tannerellaceae</taxon>
        <taxon>Parabacteroides</taxon>
    </lineage>
</organism>